<dbReference type="EMBL" id="CP132968">
    <property type="protein sequence ID" value="WMD17827.1"/>
    <property type="molecule type" value="Genomic_DNA"/>
</dbReference>
<dbReference type="Proteomes" id="UP000188159">
    <property type="component" value="Chromosome"/>
</dbReference>
<dbReference type="InterPro" id="IPR046357">
    <property type="entry name" value="PPIase_dom_sf"/>
</dbReference>
<dbReference type="Proteomes" id="UP001644750">
    <property type="component" value="Unassembled WGS sequence"/>
</dbReference>
<dbReference type="EMBL" id="CYXT01000027">
    <property type="protein sequence ID" value="CUN13810.1"/>
    <property type="molecule type" value="Genomic_DNA"/>
</dbReference>
<dbReference type="EC" id="5.2.1.8" evidence="4 8"/>
<evidence type="ECO:0000313" key="7">
    <source>
        <dbReference type="EMBL" id="NSJ80157.1"/>
    </source>
</evidence>
<dbReference type="GeneID" id="92741141"/>
<keyword evidence="1 4" id="KW-0413">Isomerase</keyword>
<dbReference type="Proteomes" id="UP000095598">
    <property type="component" value="Unassembled WGS sequence"/>
</dbReference>
<dbReference type="Proteomes" id="UP000095553">
    <property type="component" value="Unassembled WGS sequence"/>
</dbReference>
<evidence type="ECO:0000313" key="10">
    <source>
        <dbReference type="Proteomes" id="UP000095564"/>
    </source>
</evidence>
<evidence type="ECO:0000313" key="13">
    <source>
        <dbReference type="Proteomes" id="UP001644750"/>
    </source>
</evidence>
<reference evidence="9 10" key="1">
    <citation type="submission" date="2015-09" db="EMBL/GenBank/DDBJ databases">
        <authorList>
            <consortium name="Pathogen Informatics"/>
        </authorList>
    </citation>
    <scope>NUCLEOTIDE SEQUENCE [LARGE SCALE GENOMIC DNA]</scope>
    <source>
        <strain evidence="5 11">2789STDY5608868</strain>
        <strain evidence="6 10">2789STDY5834908</strain>
        <strain evidence="4 9">2789STDY5834959</strain>
    </source>
</reference>
<dbReference type="Proteomes" id="UP000095564">
    <property type="component" value="Unassembled WGS sequence"/>
</dbReference>
<dbReference type="PROSITE" id="PS01096">
    <property type="entry name" value="PPIC_PPIASE_1"/>
    <property type="match status" value="1"/>
</dbReference>
<protein>
    <submittedName>
        <fullName evidence="4">Foldase protein prsA 1</fullName>
    </submittedName>
    <submittedName>
        <fullName evidence="3">Peptidylprolyl isomerase</fullName>
        <ecNumber evidence="4 8">5.2.1.8</ecNumber>
    </submittedName>
</protein>
<dbReference type="EMBL" id="JAAITB010000025">
    <property type="protein sequence ID" value="NSJ80157.1"/>
    <property type="molecule type" value="Genomic_DNA"/>
</dbReference>
<dbReference type="SUPFAM" id="SSF54534">
    <property type="entry name" value="FKBP-like"/>
    <property type="match status" value="1"/>
</dbReference>
<evidence type="ECO:0000313" key="3">
    <source>
        <dbReference type="EMBL" id="AQP40802.1"/>
    </source>
</evidence>
<dbReference type="RefSeq" id="WP_008390795.1">
    <property type="nucleotide sequence ID" value="NZ_BAABYN010000001.1"/>
</dbReference>
<gene>
    <name evidence="4" type="primary">prsA1</name>
    <name evidence="3" type="ORF">DO83_15205</name>
    <name evidence="5" type="ORF">ERS852425_02863</name>
    <name evidence="6" type="ORF">ERS852520_02562</name>
    <name evidence="4" type="ORF">ERS852571_01318</name>
    <name evidence="7" type="ORF">G5A72_11310</name>
    <name evidence="8" type="ORF">RBI15_07025</name>
</gene>
<evidence type="ECO:0000313" key="4">
    <source>
        <dbReference type="EMBL" id="CUM91174.1"/>
    </source>
</evidence>
<dbReference type="EMBL" id="CZAU01000028">
    <property type="protein sequence ID" value="CUP92512.1"/>
    <property type="molecule type" value="Genomic_DNA"/>
</dbReference>
<dbReference type="EMBL" id="CYXY01000007">
    <property type="protein sequence ID" value="CUM91174.1"/>
    <property type="molecule type" value="Genomic_DNA"/>
</dbReference>
<sequence length="247" mass="27656">MDNQNILAVVAGEEITQKDLDALIAALPKEQQAYAGNEHFRNQCLEQIITVHLFAKLGEELKLEETEAFADNLAHAKREILAQMALGEAMKDITVSEEEAKEYYKANENQFMAGETVHAKHILVDDEDKCQEILEKIIGEETTFEDAAKEFSTCPSKEKGGDLGAFGRGQMVKEFEDAAFAAEVGHVVGPVKTQFGYHLIKVEDKKDAETSVYEDVADTIKNIILQQKRNDVYGNKIAELKEKYVEK</sequence>
<evidence type="ECO:0000313" key="8">
    <source>
        <dbReference type="EMBL" id="WMD17827.1"/>
    </source>
</evidence>
<reference evidence="7 13" key="3">
    <citation type="journal article" date="2020" name="Cell Host Microbe">
        <title>Functional and Genomic Variation between Human-Derived Isolates of Lachnospiraceae Reveals Inter- and Intra-Species Diversity.</title>
        <authorList>
            <person name="Sorbara M.T."/>
            <person name="Littmann E.R."/>
            <person name="Fontana E."/>
            <person name="Moody T.U."/>
            <person name="Kohout C.E."/>
            <person name="Gjonbalaj M."/>
            <person name="Eaton V."/>
            <person name="Seok R."/>
            <person name="Leiner I.M."/>
            <person name="Pamer E.G."/>
        </authorList>
    </citation>
    <scope>NUCLEOTIDE SEQUENCE [LARGE SCALE GENOMIC DNA]</scope>
    <source>
        <strain evidence="7 13">MSK.14.57</strain>
    </source>
</reference>
<dbReference type="Proteomes" id="UP001243496">
    <property type="component" value="Chromosome"/>
</dbReference>
<reference evidence="8" key="5">
    <citation type="submission" date="2023-08" db="EMBL/GenBank/DDBJ databases">
        <title>Complete Genome Sequences of butyrate producing Anaerostipes hadrus strains BA1 and GIF7 isolated from the terminal ileum of a healthy lean male.</title>
        <authorList>
            <person name="Low A."/>
            <person name="Sheludchenko M."/>
            <person name="Cheng H.E."/>
            <person name="Koh X.Q."/>
            <person name="Lee J."/>
        </authorList>
    </citation>
    <scope>NUCLEOTIDE SEQUENCE</scope>
    <source>
        <strain evidence="8">BA1</strain>
    </source>
</reference>
<dbReference type="InterPro" id="IPR023058">
    <property type="entry name" value="PPIase_PpiC_CS"/>
</dbReference>
<dbReference type="PANTHER" id="PTHR47245">
    <property type="entry name" value="PEPTIDYLPROLYL ISOMERASE"/>
    <property type="match status" value="1"/>
</dbReference>
<feature type="domain" description="PpiC" evidence="2">
    <location>
        <begin position="114"/>
        <end position="204"/>
    </location>
</feature>
<dbReference type="Gene3D" id="3.10.50.40">
    <property type="match status" value="1"/>
</dbReference>
<dbReference type="Gene3D" id="1.10.8.1040">
    <property type="match status" value="1"/>
</dbReference>
<dbReference type="SUPFAM" id="SSF109998">
    <property type="entry name" value="Triger factor/SurA peptide-binding domain-like"/>
    <property type="match status" value="1"/>
</dbReference>
<keyword evidence="13" id="KW-1185">Reference proteome</keyword>
<dbReference type="PROSITE" id="PS50198">
    <property type="entry name" value="PPIC_PPIASE_2"/>
    <property type="match status" value="1"/>
</dbReference>
<accession>A0A173SKI9</accession>
<keyword evidence="1" id="KW-0697">Rotamase</keyword>
<dbReference type="AlphaFoldDB" id="A0A173SKI9"/>
<name>A0A173SKI9_ANAHA</name>
<proteinExistence type="predicted"/>
<organism evidence="4 9">
    <name type="scientific">Anaerostipes hadrus</name>
    <dbReference type="NCBI Taxonomy" id="649756"/>
    <lineage>
        <taxon>Bacteria</taxon>
        <taxon>Bacillati</taxon>
        <taxon>Bacillota</taxon>
        <taxon>Clostridia</taxon>
        <taxon>Lachnospirales</taxon>
        <taxon>Lachnospiraceae</taxon>
        <taxon>Anaerostipes</taxon>
    </lineage>
</organism>
<dbReference type="EMBL" id="CP012098">
    <property type="protein sequence ID" value="AQP40802.1"/>
    <property type="molecule type" value="Genomic_DNA"/>
</dbReference>
<dbReference type="PANTHER" id="PTHR47245:SF2">
    <property type="entry name" value="PEPTIDYL-PROLYL CIS-TRANS ISOMERASE HP_0175-RELATED"/>
    <property type="match status" value="1"/>
</dbReference>
<dbReference type="OrthoDB" id="14196at2"/>
<dbReference type="GO" id="GO:0003755">
    <property type="term" value="F:peptidyl-prolyl cis-trans isomerase activity"/>
    <property type="evidence" value="ECO:0007669"/>
    <property type="project" value="UniProtKB-KW"/>
</dbReference>
<dbReference type="InterPro" id="IPR027304">
    <property type="entry name" value="Trigger_fact/SurA_dom_sf"/>
</dbReference>
<evidence type="ECO:0000313" key="5">
    <source>
        <dbReference type="EMBL" id="CUN13810.1"/>
    </source>
</evidence>
<evidence type="ECO:0000259" key="2">
    <source>
        <dbReference type="PROSITE" id="PS50198"/>
    </source>
</evidence>
<reference evidence="3 12" key="2">
    <citation type="journal article" date="2016" name="Sci. Rep.">
        <title>Accelerated dysbiosis of gut microbiota during aggravation of DSS-induced colitis by a butyrate-producing bacterium.</title>
        <authorList>
            <person name="Zhang Q."/>
            <person name="Wu Y."/>
            <person name="Wang J."/>
            <person name="Wu G."/>
            <person name="Long W."/>
            <person name="Xue Z."/>
            <person name="Wang L."/>
            <person name="Zhang X."/>
            <person name="Pang X."/>
            <person name="Zhao Y."/>
            <person name="Zhao L."/>
            <person name="Zhang C."/>
        </authorList>
    </citation>
    <scope>NUCLEOTIDE SEQUENCE [LARGE SCALE GENOMIC DNA]</scope>
    <source>
        <strain evidence="3 12">BPB5</strain>
    </source>
</reference>
<dbReference type="InterPro" id="IPR000297">
    <property type="entry name" value="PPIase_PpiC"/>
</dbReference>
<reference evidence="7" key="4">
    <citation type="submission" date="2020-02" db="EMBL/GenBank/DDBJ databases">
        <authorList>
            <person name="Littmann E."/>
            <person name="Sorbara M."/>
        </authorList>
    </citation>
    <scope>NUCLEOTIDE SEQUENCE</scope>
    <source>
        <strain evidence="7">MSK.14.57</strain>
    </source>
</reference>
<evidence type="ECO:0000313" key="11">
    <source>
        <dbReference type="Proteomes" id="UP000095598"/>
    </source>
</evidence>
<evidence type="ECO:0000313" key="12">
    <source>
        <dbReference type="Proteomes" id="UP000188159"/>
    </source>
</evidence>
<evidence type="ECO:0000313" key="9">
    <source>
        <dbReference type="Proteomes" id="UP000095553"/>
    </source>
</evidence>
<dbReference type="InterPro" id="IPR050245">
    <property type="entry name" value="PrsA_foldase"/>
</dbReference>
<evidence type="ECO:0000313" key="6">
    <source>
        <dbReference type="EMBL" id="CUP92512.1"/>
    </source>
</evidence>
<dbReference type="Pfam" id="PF00639">
    <property type="entry name" value="Rotamase"/>
    <property type="match status" value="1"/>
</dbReference>
<evidence type="ECO:0000256" key="1">
    <source>
        <dbReference type="PROSITE-ProRule" id="PRU00278"/>
    </source>
</evidence>